<dbReference type="AlphaFoldDB" id="A0A0A9DK30"/>
<proteinExistence type="predicted"/>
<accession>A0A0A9DK30</accession>
<protein>
    <submittedName>
        <fullName evidence="1">Cl525_1a</fullName>
    </submittedName>
</protein>
<evidence type="ECO:0000313" key="1">
    <source>
        <dbReference type="EMBL" id="JAD84092.1"/>
    </source>
</evidence>
<reference evidence="1" key="1">
    <citation type="submission" date="2014-09" db="EMBL/GenBank/DDBJ databases">
        <authorList>
            <person name="Magalhaes I.L.F."/>
            <person name="Oliveira U."/>
            <person name="Santos F.R."/>
            <person name="Vidigal T.H.D.A."/>
            <person name="Brescovit A.D."/>
            <person name="Santos A.J."/>
        </authorList>
    </citation>
    <scope>NUCLEOTIDE SEQUENCE</scope>
    <source>
        <tissue evidence="1">Shoot tissue taken approximately 20 cm above the soil surface</tissue>
    </source>
</reference>
<dbReference type="EMBL" id="GBRH01213803">
    <property type="protein sequence ID" value="JAD84092.1"/>
    <property type="molecule type" value="Transcribed_RNA"/>
</dbReference>
<sequence length="78" mass="8313">MGKKFGASGMATSHNLDLCYTHSETAVCLLAACPCTQEIWETNSTEKLKAGVVLPWSYDGSCGMRGTPGYELCSAADF</sequence>
<organism evidence="1">
    <name type="scientific">Arundo donax</name>
    <name type="common">Giant reed</name>
    <name type="synonym">Donax arundinaceus</name>
    <dbReference type="NCBI Taxonomy" id="35708"/>
    <lineage>
        <taxon>Eukaryota</taxon>
        <taxon>Viridiplantae</taxon>
        <taxon>Streptophyta</taxon>
        <taxon>Embryophyta</taxon>
        <taxon>Tracheophyta</taxon>
        <taxon>Spermatophyta</taxon>
        <taxon>Magnoliopsida</taxon>
        <taxon>Liliopsida</taxon>
        <taxon>Poales</taxon>
        <taxon>Poaceae</taxon>
        <taxon>PACMAD clade</taxon>
        <taxon>Arundinoideae</taxon>
        <taxon>Arundineae</taxon>
        <taxon>Arundo</taxon>
    </lineage>
</organism>
<name>A0A0A9DK30_ARUDO</name>
<reference evidence="1" key="2">
    <citation type="journal article" date="2015" name="Data Brief">
        <title>Shoot transcriptome of the giant reed, Arundo donax.</title>
        <authorList>
            <person name="Barrero R.A."/>
            <person name="Guerrero F.D."/>
            <person name="Moolhuijzen P."/>
            <person name="Goolsby J.A."/>
            <person name="Tidwell J."/>
            <person name="Bellgard S.E."/>
            <person name="Bellgard M.I."/>
        </authorList>
    </citation>
    <scope>NUCLEOTIDE SEQUENCE</scope>
    <source>
        <tissue evidence="1">Shoot tissue taken approximately 20 cm above the soil surface</tissue>
    </source>
</reference>